<evidence type="ECO:0000313" key="5">
    <source>
        <dbReference type="Proteomes" id="UP001596403"/>
    </source>
</evidence>
<dbReference type="InterPro" id="IPR001647">
    <property type="entry name" value="HTH_TetR"/>
</dbReference>
<dbReference type="Proteomes" id="UP001596403">
    <property type="component" value="Unassembled WGS sequence"/>
</dbReference>
<dbReference type="InterPro" id="IPR009057">
    <property type="entry name" value="Homeodomain-like_sf"/>
</dbReference>
<evidence type="ECO:0000259" key="3">
    <source>
        <dbReference type="PROSITE" id="PS50977"/>
    </source>
</evidence>
<reference evidence="5" key="1">
    <citation type="journal article" date="2019" name="Int. J. Syst. Evol. Microbiol.">
        <title>The Global Catalogue of Microorganisms (GCM) 10K type strain sequencing project: providing services to taxonomists for standard genome sequencing and annotation.</title>
        <authorList>
            <consortium name="The Broad Institute Genomics Platform"/>
            <consortium name="The Broad Institute Genome Sequencing Center for Infectious Disease"/>
            <person name="Wu L."/>
            <person name="Ma J."/>
        </authorList>
    </citation>
    <scope>NUCLEOTIDE SEQUENCE [LARGE SCALE GENOMIC DNA]</scope>
    <source>
        <strain evidence="5">NBRC 111368</strain>
    </source>
</reference>
<dbReference type="Gene3D" id="1.10.357.10">
    <property type="entry name" value="Tetracycline Repressor, domain 2"/>
    <property type="match status" value="1"/>
</dbReference>
<gene>
    <name evidence="4" type="ORF">ACFQAU_04525</name>
</gene>
<dbReference type="RefSeq" id="WP_386280836.1">
    <property type="nucleotide sequence ID" value="NZ_JBHSWA010000001.1"/>
</dbReference>
<evidence type="ECO:0000256" key="2">
    <source>
        <dbReference type="PROSITE-ProRule" id="PRU00335"/>
    </source>
</evidence>
<name>A0ABW1YYE5_9RHOB</name>
<sequence length="145" mass="15395">MLIAIDEQAARRNGSRNACRTPGRHSRTAAAAGIARFQKLLDATEVILTKTPDSDISLAVVAEAAGVPLPSIYHFFPNKDAILVALAQRYHQALSTLAQKPLDPPPALGRKSSADDRSAGSHISTAILQRCVFSWGQGLAPKCAP</sequence>
<proteinExistence type="predicted"/>
<evidence type="ECO:0000313" key="4">
    <source>
        <dbReference type="EMBL" id="MFC6641120.1"/>
    </source>
</evidence>
<dbReference type="SUPFAM" id="SSF46689">
    <property type="entry name" value="Homeodomain-like"/>
    <property type="match status" value="1"/>
</dbReference>
<feature type="domain" description="HTH tetR-type" evidence="3">
    <location>
        <begin position="34"/>
        <end position="94"/>
    </location>
</feature>
<evidence type="ECO:0000256" key="1">
    <source>
        <dbReference type="ARBA" id="ARBA00023125"/>
    </source>
</evidence>
<comment type="caution">
    <text evidence="4">The sequence shown here is derived from an EMBL/GenBank/DDBJ whole genome shotgun (WGS) entry which is preliminary data.</text>
</comment>
<organism evidence="4 5">
    <name type="scientific">Sulfitobacter profundi</name>
    <dbReference type="NCBI Taxonomy" id="2679961"/>
    <lineage>
        <taxon>Bacteria</taxon>
        <taxon>Pseudomonadati</taxon>
        <taxon>Pseudomonadota</taxon>
        <taxon>Alphaproteobacteria</taxon>
        <taxon>Rhodobacterales</taxon>
        <taxon>Roseobacteraceae</taxon>
        <taxon>Sulfitobacter</taxon>
    </lineage>
</organism>
<keyword evidence="5" id="KW-1185">Reference proteome</keyword>
<dbReference type="EMBL" id="JBHSWA010000001">
    <property type="protein sequence ID" value="MFC6641120.1"/>
    <property type="molecule type" value="Genomic_DNA"/>
</dbReference>
<dbReference type="PROSITE" id="PS50977">
    <property type="entry name" value="HTH_TETR_2"/>
    <property type="match status" value="1"/>
</dbReference>
<keyword evidence="1 2" id="KW-0238">DNA-binding</keyword>
<dbReference type="Pfam" id="PF00440">
    <property type="entry name" value="TetR_N"/>
    <property type="match status" value="1"/>
</dbReference>
<protein>
    <submittedName>
        <fullName evidence="4">TetR/AcrR family transcriptional regulator</fullName>
    </submittedName>
</protein>
<feature type="DNA-binding region" description="H-T-H motif" evidence="2">
    <location>
        <begin position="57"/>
        <end position="76"/>
    </location>
</feature>
<accession>A0ABW1YYE5</accession>